<sequence>MADGTPDPPDDGPGRTGRRRLLVGVCGSANVLALPQYLTTLRAELDVHVRIVMTRSAAALLPPTSMRLLCEEVHCDGQDELTVGHVSLAAWAERFVVLPATANMLGQAAHGLASGLLSSALLAHELPVLFFPSMNRRMWERPPVRRNVSRLRDDGHVVVEPVPVPAWQIATRDVRTTLALPPPATVAAVVDEFFRLPVGPNAPSAV</sequence>
<protein>
    <submittedName>
        <fullName evidence="2">Flavoprotein</fullName>
    </submittedName>
</protein>
<dbReference type="PANTHER" id="PTHR14359">
    <property type="entry name" value="HOMO-OLIGOMERIC FLAVIN CONTAINING CYS DECARBOXYLASE FAMILY"/>
    <property type="match status" value="1"/>
</dbReference>
<dbReference type="PANTHER" id="PTHR14359:SF6">
    <property type="entry name" value="PHOSPHOPANTOTHENOYLCYSTEINE DECARBOXYLASE"/>
    <property type="match status" value="1"/>
</dbReference>
<dbReference type="RefSeq" id="WP_345693411.1">
    <property type="nucleotide sequence ID" value="NZ_BAABIT010000001.1"/>
</dbReference>
<organism evidence="2 3">
    <name type="scientific">Streptomyces coeruleoprunus</name>
    <dbReference type="NCBI Taxonomy" id="285563"/>
    <lineage>
        <taxon>Bacteria</taxon>
        <taxon>Bacillati</taxon>
        <taxon>Actinomycetota</taxon>
        <taxon>Actinomycetes</taxon>
        <taxon>Kitasatosporales</taxon>
        <taxon>Streptomycetaceae</taxon>
        <taxon>Streptomyces</taxon>
    </lineage>
</organism>
<keyword evidence="3" id="KW-1185">Reference proteome</keyword>
<feature type="domain" description="Flavoprotein" evidence="1">
    <location>
        <begin position="20"/>
        <end position="155"/>
    </location>
</feature>
<dbReference type="InterPro" id="IPR003382">
    <property type="entry name" value="Flavoprotein"/>
</dbReference>
<dbReference type="Pfam" id="PF02441">
    <property type="entry name" value="Flavoprotein"/>
    <property type="match status" value="1"/>
</dbReference>
<dbReference type="EMBL" id="JBHSJD010000002">
    <property type="protein sequence ID" value="MFC5021452.1"/>
    <property type="molecule type" value="Genomic_DNA"/>
</dbReference>
<comment type="caution">
    <text evidence="2">The sequence shown here is derived from an EMBL/GenBank/DDBJ whole genome shotgun (WGS) entry which is preliminary data.</text>
</comment>
<evidence type="ECO:0000259" key="1">
    <source>
        <dbReference type="Pfam" id="PF02441"/>
    </source>
</evidence>
<proteinExistence type="predicted"/>
<evidence type="ECO:0000313" key="3">
    <source>
        <dbReference type="Proteomes" id="UP001595829"/>
    </source>
</evidence>
<dbReference type="Gene3D" id="3.40.50.1950">
    <property type="entry name" value="Flavin prenyltransferase-like"/>
    <property type="match status" value="1"/>
</dbReference>
<evidence type="ECO:0000313" key="2">
    <source>
        <dbReference type="EMBL" id="MFC5021452.1"/>
    </source>
</evidence>
<gene>
    <name evidence="2" type="ORF">ACFPM3_04700</name>
</gene>
<accession>A0ABV9X866</accession>
<name>A0ABV9X866_9ACTN</name>
<dbReference type="Proteomes" id="UP001595829">
    <property type="component" value="Unassembled WGS sequence"/>
</dbReference>
<dbReference type="SUPFAM" id="SSF52507">
    <property type="entry name" value="Homo-oligomeric flavin-containing Cys decarboxylases, HFCD"/>
    <property type="match status" value="1"/>
</dbReference>
<dbReference type="InterPro" id="IPR036551">
    <property type="entry name" value="Flavin_trans-like"/>
</dbReference>
<reference evidence="3" key="1">
    <citation type="journal article" date="2019" name="Int. J. Syst. Evol. Microbiol.">
        <title>The Global Catalogue of Microorganisms (GCM) 10K type strain sequencing project: providing services to taxonomists for standard genome sequencing and annotation.</title>
        <authorList>
            <consortium name="The Broad Institute Genomics Platform"/>
            <consortium name="The Broad Institute Genome Sequencing Center for Infectious Disease"/>
            <person name="Wu L."/>
            <person name="Ma J."/>
        </authorList>
    </citation>
    <scope>NUCLEOTIDE SEQUENCE [LARGE SCALE GENOMIC DNA]</scope>
    <source>
        <strain evidence="3">CGMCC 4.1648</strain>
    </source>
</reference>